<evidence type="ECO:0000313" key="1">
    <source>
        <dbReference type="EMBL" id="KAJ8346479.1"/>
    </source>
</evidence>
<proteinExistence type="predicted"/>
<sequence length="118" mass="11687">MLAPQLPSPASLIGPAPTAISLAAEMLIPPAGFRGGLLPEKLTPTAGLSGPAPTAFCPAAETLTPPAGGFLDQTGACILREDLAPAAVVACLQPGRVFRLVASGARLVASGALSPLEH</sequence>
<protein>
    <submittedName>
        <fullName evidence="1">Uncharacterized protein</fullName>
    </submittedName>
</protein>
<dbReference type="EMBL" id="JAINUF010000011">
    <property type="protein sequence ID" value="KAJ8346479.1"/>
    <property type="molecule type" value="Genomic_DNA"/>
</dbReference>
<dbReference type="AlphaFoldDB" id="A0A9Q1IMT2"/>
<organism evidence="1 2">
    <name type="scientific">Synaphobranchus kaupii</name>
    <name type="common">Kaup's arrowtooth eel</name>
    <dbReference type="NCBI Taxonomy" id="118154"/>
    <lineage>
        <taxon>Eukaryota</taxon>
        <taxon>Metazoa</taxon>
        <taxon>Chordata</taxon>
        <taxon>Craniata</taxon>
        <taxon>Vertebrata</taxon>
        <taxon>Euteleostomi</taxon>
        <taxon>Actinopterygii</taxon>
        <taxon>Neopterygii</taxon>
        <taxon>Teleostei</taxon>
        <taxon>Anguilliformes</taxon>
        <taxon>Synaphobranchidae</taxon>
        <taxon>Synaphobranchus</taxon>
    </lineage>
</organism>
<reference evidence="1" key="1">
    <citation type="journal article" date="2023" name="Science">
        <title>Genome structures resolve the early diversification of teleost fishes.</title>
        <authorList>
            <person name="Parey E."/>
            <person name="Louis A."/>
            <person name="Montfort J."/>
            <person name="Bouchez O."/>
            <person name="Roques C."/>
            <person name="Iampietro C."/>
            <person name="Lluch J."/>
            <person name="Castinel A."/>
            <person name="Donnadieu C."/>
            <person name="Desvignes T."/>
            <person name="Floi Bucao C."/>
            <person name="Jouanno E."/>
            <person name="Wen M."/>
            <person name="Mejri S."/>
            <person name="Dirks R."/>
            <person name="Jansen H."/>
            <person name="Henkel C."/>
            <person name="Chen W.J."/>
            <person name="Zahm M."/>
            <person name="Cabau C."/>
            <person name="Klopp C."/>
            <person name="Thompson A.W."/>
            <person name="Robinson-Rechavi M."/>
            <person name="Braasch I."/>
            <person name="Lecointre G."/>
            <person name="Bobe J."/>
            <person name="Postlethwait J.H."/>
            <person name="Berthelot C."/>
            <person name="Roest Crollius H."/>
            <person name="Guiguen Y."/>
        </authorList>
    </citation>
    <scope>NUCLEOTIDE SEQUENCE</scope>
    <source>
        <strain evidence="1">WJC10195</strain>
    </source>
</reference>
<gene>
    <name evidence="1" type="ORF">SKAU_G00278800</name>
</gene>
<name>A0A9Q1IMT2_SYNKA</name>
<keyword evidence="2" id="KW-1185">Reference proteome</keyword>
<accession>A0A9Q1IMT2</accession>
<comment type="caution">
    <text evidence="1">The sequence shown here is derived from an EMBL/GenBank/DDBJ whole genome shotgun (WGS) entry which is preliminary data.</text>
</comment>
<evidence type="ECO:0000313" key="2">
    <source>
        <dbReference type="Proteomes" id="UP001152622"/>
    </source>
</evidence>
<dbReference type="Proteomes" id="UP001152622">
    <property type="component" value="Chromosome 11"/>
</dbReference>